<dbReference type="GO" id="GO:0015179">
    <property type="term" value="F:L-amino acid transmembrane transporter activity"/>
    <property type="evidence" value="ECO:0000318"/>
    <property type="project" value="GO_Central"/>
</dbReference>
<dbReference type="GeneID" id="18239299"/>
<evidence type="ECO:0000256" key="2">
    <source>
        <dbReference type="ARBA" id="ARBA00008066"/>
    </source>
</evidence>
<keyword evidence="6 8" id="KW-1133">Transmembrane helix</keyword>
<dbReference type="RefSeq" id="XP_006681649.1">
    <property type="nucleotide sequence ID" value="XM_006681586.1"/>
</dbReference>
<evidence type="ECO:0000256" key="7">
    <source>
        <dbReference type="ARBA" id="ARBA00023136"/>
    </source>
</evidence>
<evidence type="ECO:0000256" key="4">
    <source>
        <dbReference type="ARBA" id="ARBA00022692"/>
    </source>
</evidence>
<feature type="transmembrane region" description="Helical" evidence="8">
    <location>
        <begin position="401"/>
        <end position="426"/>
    </location>
</feature>
<keyword evidence="3" id="KW-0813">Transport</keyword>
<comment type="subcellular location">
    <subcellularLocation>
        <location evidence="1">Membrane</location>
        <topology evidence="1">Multi-pass membrane protein</topology>
    </subcellularLocation>
</comment>
<feature type="transmembrane region" description="Helical" evidence="8">
    <location>
        <begin position="224"/>
        <end position="244"/>
    </location>
</feature>
<feature type="transmembrane region" description="Helical" evidence="8">
    <location>
        <begin position="601"/>
        <end position="620"/>
    </location>
</feature>
<dbReference type="InterPro" id="IPR013057">
    <property type="entry name" value="AA_transpt_TM"/>
</dbReference>
<evidence type="ECO:0000256" key="5">
    <source>
        <dbReference type="ARBA" id="ARBA00022970"/>
    </source>
</evidence>
<reference evidence="10 11" key="1">
    <citation type="submission" date="2009-12" db="EMBL/GenBank/DDBJ databases">
        <title>The draft genome of Batrachochytrium dendrobatidis.</title>
        <authorList>
            <consortium name="US DOE Joint Genome Institute (JGI-PGF)"/>
            <person name="Kuo A."/>
            <person name="Salamov A."/>
            <person name="Schmutz J."/>
            <person name="Lucas S."/>
            <person name="Pitluck S."/>
            <person name="Rosenblum E."/>
            <person name="Stajich J."/>
            <person name="Eisen M."/>
            <person name="Grigoriev I.V."/>
        </authorList>
    </citation>
    <scope>NUCLEOTIDE SEQUENCE [LARGE SCALE GENOMIC DNA]</scope>
    <source>
        <strain evidence="11">JAM81 / FGSC 10211</strain>
    </source>
</reference>
<dbReference type="OrthoDB" id="10690629at2759"/>
<evidence type="ECO:0000313" key="11">
    <source>
        <dbReference type="Proteomes" id="UP000007241"/>
    </source>
</evidence>
<keyword evidence="7 8" id="KW-0472">Membrane</keyword>
<dbReference type="Pfam" id="PF01490">
    <property type="entry name" value="Aa_trans"/>
    <property type="match status" value="1"/>
</dbReference>
<gene>
    <name evidence="10" type="ORF">BATDEDRAFT_27314</name>
</gene>
<evidence type="ECO:0000256" key="3">
    <source>
        <dbReference type="ARBA" id="ARBA00022448"/>
    </source>
</evidence>
<feature type="transmembrane region" description="Helical" evidence="8">
    <location>
        <begin position="377"/>
        <end position="395"/>
    </location>
</feature>
<keyword evidence="4 8" id="KW-0812">Transmembrane</keyword>
<evidence type="ECO:0000256" key="8">
    <source>
        <dbReference type="SAM" id="Phobius"/>
    </source>
</evidence>
<evidence type="ECO:0000259" key="9">
    <source>
        <dbReference type="Pfam" id="PF01490"/>
    </source>
</evidence>
<dbReference type="Proteomes" id="UP000007241">
    <property type="component" value="Unassembled WGS sequence"/>
</dbReference>
<comment type="similarity">
    <text evidence="2">Belongs to the amino acid/polyamine transporter 2 family.</text>
</comment>
<organism evidence="10 11">
    <name type="scientific">Batrachochytrium dendrobatidis (strain JAM81 / FGSC 10211)</name>
    <name type="common">Frog chytrid fungus</name>
    <dbReference type="NCBI Taxonomy" id="684364"/>
    <lineage>
        <taxon>Eukaryota</taxon>
        <taxon>Fungi</taxon>
        <taxon>Fungi incertae sedis</taxon>
        <taxon>Chytridiomycota</taxon>
        <taxon>Chytridiomycota incertae sedis</taxon>
        <taxon>Chytridiomycetes</taxon>
        <taxon>Rhizophydiales</taxon>
        <taxon>Rhizophydiales incertae sedis</taxon>
        <taxon>Batrachochytrium</taxon>
    </lineage>
</organism>
<dbReference type="AlphaFoldDB" id="F4PAH0"/>
<feature type="domain" description="Amino acid transporter transmembrane" evidence="9">
    <location>
        <begin position="196"/>
        <end position="612"/>
    </location>
</feature>
<evidence type="ECO:0000313" key="10">
    <source>
        <dbReference type="EMBL" id="EGF77538.1"/>
    </source>
</evidence>
<dbReference type="OMA" id="HAYDDEE"/>
<feature type="transmembrane region" description="Helical" evidence="8">
    <location>
        <begin position="493"/>
        <end position="516"/>
    </location>
</feature>
<dbReference type="HOGENOM" id="CLU_423331_0_0_1"/>
<dbReference type="GO" id="GO:0016020">
    <property type="term" value="C:membrane"/>
    <property type="evidence" value="ECO:0000318"/>
    <property type="project" value="GO_Central"/>
</dbReference>
<sequence length="647" mass="72107">MLQSADSLLQTALSSDDEALLSKQTEVLVDSAELESIYPQERVLTDAVHSIDIQDGNPFAMTDPQWSLASHYHTFPALLDMTSMSSLATDNTYGATATNTVASQESLPMSACSHDIHTMNSDYHCISQTCELDRSQHLMSTNQQLIPYVNGAASLDLQSTQLSQQLSSSSTPLLLESRRLHLSNPNASIPSSYRDKISVIQAISHAITNSIGIGFLMLPYAFSLSGWIVGILAILLTGSLVHWVSQLVSRCVLLFDRHRRSPHQAIRILHTSSEIYATEMSLLLALNINPSHFKFGCIHVSTMAPLVKHILGRPTWLVFNIMDGLLKLGSCILMAVVSSMLILETCSHPLSKLHTDPESVCWIQIPFMMTPISIDQTWSKFMLSILVFPLLLMPFHRLRMFTSIIGMVSITIAFMCVISGMIYCIINEIEQGNSMNKVMDDAFQRVLDQTTIWPTNLSNVMQSTLIILLSFMTHDIYPDLQREMHTPIRFKRVVSISVQSVMVMDLVFAVSGYAFYGNKSMKLVTGNFIQELGGHTYIMSIAIVMLAINVMCRYAMGTHSVCTWIETVMATRRNRHESHENRNSYEDQECRHQCHAGVRGSILIGMTCLVALGLDIQWIVTSVSTLGLGVGIVIPIMCYVRLFCLIP</sequence>
<keyword evidence="5" id="KW-0029">Amino-acid transport</keyword>
<protein>
    <recommendedName>
        <fullName evidence="9">Amino acid transporter transmembrane domain-containing protein</fullName>
    </recommendedName>
</protein>
<evidence type="ECO:0000256" key="6">
    <source>
        <dbReference type="ARBA" id="ARBA00022989"/>
    </source>
</evidence>
<proteinExistence type="inferred from homology"/>
<dbReference type="EMBL" id="GL882891">
    <property type="protein sequence ID" value="EGF77538.1"/>
    <property type="molecule type" value="Genomic_DNA"/>
</dbReference>
<dbReference type="PANTHER" id="PTHR22950:SF458">
    <property type="entry name" value="SODIUM-COUPLED NEUTRAL AMINO ACID TRANSPORTER 11-RELATED"/>
    <property type="match status" value="1"/>
</dbReference>
<feature type="transmembrane region" description="Helical" evidence="8">
    <location>
        <begin position="536"/>
        <end position="556"/>
    </location>
</feature>
<feature type="transmembrane region" description="Helical" evidence="8">
    <location>
        <begin position="626"/>
        <end position="646"/>
    </location>
</feature>
<name>F4PAH0_BATDJ</name>
<accession>F4PAH0</accession>
<dbReference type="PANTHER" id="PTHR22950">
    <property type="entry name" value="AMINO ACID TRANSPORTER"/>
    <property type="match status" value="1"/>
</dbReference>
<dbReference type="GO" id="GO:0003333">
    <property type="term" value="P:amino acid transmembrane transport"/>
    <property type="evidence" value="ECO:0000318"/>
    <property type="project" value="GO_Central"/>
</dbReference>
<dbReference type="InParanoid" id="F4PAH0"/>
<keyword evidence="11" id="KW-1185">Reference proteome</keyword>
<evidence type="ECO:0000256" key="1">
    <source>
        <dbReference type="ARBA" id="ARBA00004141"/>
    </source>
</evidence>
<dbReference type="STRING" id="684364.F4PAH0"/>